<dbReference type="PROSITE" id="PS50249">
    <property type="entry name" value="MPN"/>
    <property type="match status" value="1"/>
</dbReference>
<dbReference type="EMBL" id="ML996565">
    <property type="protein sequence ID" value="KAF2763484.1"/>
    <property type="molecule type" value="Genomic_DNA"/>
</dbReference>
<evidence type="ECO:0000256" key="1">
    <source>
        <dbReference type="ARBA" id="ARBA00010893"/>
    </source>
</evidence>
<dbReference type="Proteomes" id="UP000799437">
    <property type="component" value="Unassembled WGS sequence"/>
</dbReference>
<comment type="subcellular location">
    <subcellularLocation>
        <location evidence="2">Cytoplasm</location>
    </subcellularLocation>
    <subcellularLocation>
        <location evidence="2">Nucleus</location>
    </subcellularLocation>
</comment>
<evidence type="ECO:0000256" key="2">
    <source>
        <dbReference type="RuleBase" id="RU367006"/>
    </source>
</evidence>
<dbReference type="PANTHER" id="PTHR10540:SF8">
    <property type="entry name" value="COP9 SIGNALOSOME COMPLEX SUBUNIT 6"/>
    <property type="match status" value="1"/>
</dbReference>
<dbReference type="Gene3D" id="3.40.140.10">
    <property type="entry name" value="Cytidine Deaminase, domain 2"/>
    <property type="match status" value="1"/>
</dbReference>
<comment type="similarity">
    <text evidence="1 2">Belongs to the peptidase M67A family. CSN6 subfamily.</text>
</comment>
<dbReference type="PANTHER" id="PTHR10540">
    <property type="entry name" value="EUKARYOTIC TRANSLATION INITIATION FACTOR 3 SUBUNIT F-RELATED"/>
    <property type="match status" value="1"/>
</dbReference>
<feature type="region of interest" description="Disordered" evidence="3">
    <location>
        <begin position="211"/>
        <end position="247"/>
    </location>
</feature>
<keyword evidence="2" id="KW-0539">Nucleus</keyword>
<keyword evidence="2" id="KW-0736">Signalosome</keyword>
<dbReference type="AlphaFoldDB" id="A0A6A6WMP7"/>
<feature type="domain" description="MPN" evidence="4">
    <location>
        <begin position="22"/>
        <end position="162"/>
    </location>
</feature>
<keyword evidence="2" id="KW-0963">Cytoplasm</keyword>
<dbReference type="InterPro" id="IPR000555">
    <property type="entry name" value="JAMM/MPN+_dom"/>
</dbReference>
<comment type="function">
    <text evidence="2">Component of the COP9 signalosome complex (CSN), a complex involved in various cellular and developmental processes.</text>
</comment>
<dbReference type="GO" id="GO:0005737">
    <property type="term" value="C:cytoplasm"/>
    <property type="evidence" value="ECO:0007669"/>
    <property type="project" value="UniProtKB-SubCell"/>
</dbReference>
<reference evidence="5" key="1">
    <citation type="journal article" date="2020" name="Stud. Mycol.">
        <title>101 Dothideomycetes genomes: a test case for predicting lifestyles and emergence of pathogens.</title>
        <authorList>
            <person name="Haridas S."/>
            <person name="Albert R."/>
            <person name="Binder M."/>
            <person name="Bloem J."/>
            <person name="Labutti K."/>
            <person name="Salamov A."/>
            <person name="Andreopoulos B."/>
            <person name="Baker S."/>
            <person name="Barry K."/>
            <person name="Bills G."/>
            <person name="Bluhm B."/>
            <person name="Cannon C."/>
            <person name="Castanera R."/>
            <person name="Culley D."/>
            <person name="Daum C."/>
            <person name="Ezra D."/>
            <person name="Gonzalez J."/>
            <person name="Henrissat B."/>
            <person name="Kuo A."/>
            <person name="Liang C."/>
            <person name="Lipzen A."/>
            <person name="Lutzoni F."/>
            <person name="Magnuson J."/>
            <person name="Mondo S."/>
            <person name="Nolan M."/>
            <person name="Ohm R."/>
            <person name="Pangilinan J."/>
            <person name="Park H.-J."/>
            <person name="Ramirez L."/>
            <person name="Alfaro M."/>
            <person name="Sun H."/>
            <person name="Tritt A."/>
            <person name="Yoshinaga Y."/>
            <person name="Zwiers L.-H."/>
            <person name="Turgeon B."/>
            <person name="Goodwin S."/>
            <person name="Spatafora J."/>
            <person name="Crous P."/>
            <person name="Grigoriev I."/>
        </authorList>
    </citation>
    <scope>NUCLEOTIDE SEQUENCE</scope>
    <source>
        <strain evidence="5">CBS 121739</strain>
    </source>
</reference>
<evidence type="ECO:0000256" key="3">
    <source>
        <dbReference type="SAM" id="MobiDB-lite"/>
    </source>
</evidence>
<gene>
    <name evidence="5" type="ORF">EJ05DRAFT_496304</name>
</gene>
<dbReference type="GO" id="GO:0000338">
    <property type="term" value="P:protein deneddylation"/>
    <property type="evidence" value="ECO:0007669"/>
    <property type="project" value="InterPro"/>
</dbReference>
<dbReference type="OrthoDB" id="1378at2759"/>
<proteinExistence type="inferred from homology"/>
<dbReference type="GeneID" id="54487421"/>
<dbReference type="InterPro" id="IPR037518">
    <property type="entry name" value="MPN"/>
</dbReference>
<evidence type="ECO:0000313" key="6">
    <source>
        <dbReference type="Proteomes" id="UP000799437"/>
    </source>
</evidence>
<keyword evidence="6" id="KW-1185">Reference proteome</keyword>
<sequence>MAETEVNPLLSTARATDTSPTVQLHPLVLLNISDYLTRHTLRKLNVPIIGAILGQQNGREVTMEVAFECKVLDQGDQWIVDDDWFRTRLEQYKDVYKVPALDFVGWYSIGQTTGPETHHLLIQEYFQTHNESAIFLLFQPNVVANMASGKLPLALFEPVTEGVGPADVSSMELDGPLTKSLKLRELNYTVETGEAEMISVDFVARGGGNATAIDGTKPQQVEKSPNEADSSTKGKGRAKTDETPTSYTTEEYNLSAEDEELSSSIIAKSNAIRMLHKRINLIQKILAKTPTSYLTDSTQPIIANAPSQTQDQIILRSISALLARLLILAPPDTATFQQESAEAKSDVALTGLLSSMLASVQAAKEMGRKYGVVEGVKQTAQARKGGLAGQSTFMDTMLSEGGSGSGDLYGGSGGGRRGKNTFGEGGYV</sequence>
<accession>A0A6A6WMP7</accession>
<protein>
    <recommendedName>
        <fullName evidence="2">COP9 signalosome complex subunit 6</fullName>
    </recommendedName>
</protein>
<organism evidence="5 6">
    <name type="scientific">Pseudovirgaria hyperparasitica</name>
    <dbReference type="NCBI Taxonomy" id="470096"/>
    <lineage>
        <taxon>Eukaryota</taxon>
        <taxon>Fungi</taxon>
        <taxon>Dikarya</taxon>
        <taxon>Ascomycota</taxon>
        <taxon>Pezizomycotina</taxon>
        <taxon>Dothideomycetes</taxon>
        <taxon>Dothideomycetes incertae sedis</taxon>
        <taxon>Acrospermales</taxon>
        <taxon>Acrospermaceae</taxon>
        <taxon>Pseudovirgaria</taxon>
    </lineage>
</organism>
<dbReference type="CDD" id="cd08063">
    <property type="entry name" value="MPN_CSN6"/>
    <property type="match status" value="1"/>
</dbReference>
<dbReference type="Pfam" id="PF01398">
    <property type="entry name" value="JAB"/>
    <property type="match status" value="1"/>
</dbReference>
<name>A0A6A6WMP7_9PEZI</name>
<dbReference type="GO" id="GO:0008237">
    <property type="term" value="F:metallopeptidase activity"/>
    <property type="evidence" value="ECO:0007669"/>
    <property type="project" value="InterPro"/>
</dbReference>
<dbReference type="GO" id="GO:0008180">
    <property type="term" value="C:COP9 signalosome"/>
    <property type="evidence" value="ECO:0007669"/>
    <property type="project" value="UniProtKB-UniRule"/>
</dbReference>
<dbReference type="InterPro" id="IPR033859">
    <property type="entry name" value="MPN_CSN6"/>
</dbReference>
<dbReference type="RefSeq" id="XP_033605935.1">
    <property type="nucleotide sequence ID" value="XM_033746367.1"/>
</dbReference>
<evidence type="ECO:0000259" key="4">
    <source>
        <dbReference type="PROSITE" id="PS50249"/>
    </source>
</evidence>
<feature type="compositionally biased region" description="Basic and acidic residues" evidence="3">
    <location>
        <begin position="224"/>
        <end position="242"/>
    </location>
</feature>
<evidence type="ECO:0000313" key="5">
    <source>
        <dbReference type="EMBL" id="KAF2763484.1"/>
    </source>
</evidence>